<protein>
    <submittedName>
        <fullName evidence="1">Uncharacterized protein</fullName>
    </submittedName>
</protein>
<organism evidence="1 2">
    <name type="scientific">Actinoallomurus oryzae</name>
    <dbReference type="NCBI Taxonomy" id="502180"/>
    <lineage>
        <taxon>Bacteria</taxon>
        <taxon>Bacillati</taxon>
        <taxon>Actinomycetota</taxon>
        <taxon>Actinomycetes</taxon>
        <taxon>Streptosporangiales</taxon>
        <taxon>Thermomonosporaceae</taxon>
        <taxon>Actinoallomurus</taxon>
    </lineage>
</organism>
<reference evidence="2" key="1">
    <citation type="journal article" date="2019" name="Int. J. Syst. Evol. Microbiol.">
        <title>The Global Catalogue of Microorganisms (GCM) 10K type strain sequencing project: providing services to taxonomists for standard genome sequencing and annotation.</title>
        <authorList>
            <consortium name="The Broad Institute Genomics Platform"/>
            <consortium name="The Broad Institute Genome Sequencing Center for Infectious Disease"/>
            <person name="Wu L."/>
            <person name="Ma J."/>
        </authorList>
    </citation>
    <scope>NUCLEOTIDE SEQUENCE [LARGE SCALE GENOMIC DNA]</scope>
    <source>
        <strain evidence="2">JCM 17933</strain>
    </source>
</reference>
<name>A0ABP8PWC7_9ACTN</name>
<gene>
    <name evidence="1" type="ORF">GCM10023191_031080</name>
</gene>
<dbReference type="EMBL" id="BAABHF010000019">
    <property type="protein sequence ID" value="GAA4493519.1"/>
    <property type="molecule type" value="Genomic_DNA"/>
</dbReference>
<accession>A0ABP8PWC7</accession>
<proteinExistence type="predicted"/>
<keyword evidence="2" id="KW-1185">Reference proteome</keyword>
<sequence length="74" mass="7982">MTRGAPADAFGRDGLLAELHQRAPQQEQLDSEELAKALGTEPAEFPGGHNGDLSHPRAYAARLREVLETSQAMV</sequence>
<evidence type="ECO:0000313" key="2">
    <source>
        <dbReference type="Proteomes" id="UP001500503"/>
    </source>
</evidence>
<evidence type="ECO:0000313" key="1">
    <source>
        <dbReference type="EMBL" id="GAA4493519.1"/>
    </source>
</evidence>
<comment type="caution">
    <text evidence="1">The sequence shown here is derived from an EMBL/GenBank/DDBJ whole genome shotgun (WGS) entry which is preliminary data.</text>
</comment>
<dbReference type="Proteomes" id="UP001500503">
    <property type="component" value="Unassembled WGS sequence"/>
</dbReference>